<dbReference type="AlphaFoldDB" id="A0A238YER2"/>
<name>A0A238YER2_9ACTN</name>
<feature type="transmembrane region" description="Helical" evidence="1">
    <location>
        <begin position="155"/>
        <end position="174"/>
    </location>
</feature>
<keyword evidence="1" id="KW-0812">Transmembrane</keyword>
<evidence type="ECO:0000256" key="1">
    <source>
        <dbReference type="SAM" id="Phobius"/>
    </source>
</evidence>
<keyword evidence="4" id="KW-1185">Reference proteome</keyword>
<protein>
    <recommendedName>
        <fullName evidence="5">LPXTG-motif cell wall anchor domain-containing protein</fullName>
    </recommendedName>
</protein>
<accession>A0A238YER2</accession>
<keyword evidence="2" id="KW-0732">Signal</keyword>
<sequence>MPLVNPFRRRRAGLLAAGAAALVVAIVATVALTASPAVAAIWETLPGTPTCNCVLKNGKDNTYRAVFGYTSNASVPGTIPAGPNNRLEVTSGSTPSALGLVTTEFEPGAHPATFATDWISKDTTVVWRVGGKTASGYWNQSSCGSDVMLPAGGNGAGPLVALLLAGLVALFVLWRKRRKAA</sequence>
<proteinExistence type="predicted"/>
<dbReference type="OrthoDB" id="3292674at2"/>
<evidence type="ECO:0000313" key="4">
    <source>
        <dbReference type="Proteomes" id="UP000198415"/>
    </source>
</evidence>
<feature type="signal peptide" evidence="2">
    <location>
        <begin position="1"/>
        <end position="39"/>
    </location>
</feature>
<gene>
    <name evidence="3" type="ORF">SAMN06264365_104481</name>
</gene>
<dbReference type="Proteomes" id="UP000198415">
    <property type="component" value="Unassembled WGS sequence"/>
</dbReference>
<organism evidence="3 4">
    <name type="scientific">Actinoplanes regularis</name>
    <dbReference type="NCBI Taxonomy" id="52697"/>
    <lineage>
        <taxon>Bacteria</taxon>
        <taxon>Bacillati</taxon>
        <taxon>Actinomycetota</taxon>
        <taxon>Actinomycetes</taxon>
        <taxon>Micromonosporales</taxon>
        <taxon>Micromonosporaceae</taxon>
        <taxon>Actinoplanes</taxon>
    </lineage>
</organism>
<keyword evidence="1" id="KW-0472">Membrane</keyword>
<reference evidence="3 4" key="1">
    <citation type="submission" date="2017-06" db="EMBL/GenBank/DDBJ databases">
        <authorList>
            <person name="Kim H.J."/>
            <person name="Triplett B.A."/>
        </authorList>
    </citation>
    <scope>NUCLEOTIDE SEQUENCE [LARGE SCALE GENOMIC DNA]</scope>
    <source>
        <strain evidence="3 4">DSM 43151</strain>
    </source>
</reference>
<feature type="chain" id="PRO_5013031641" description="LPXTG-motif cell wall anchor domain-containing protein" evidence="2">
    <location>
        <begin position="40"/>
        <end position="181"/>
    </location>
</feature>
<evidence type="ECO:0000256" key="2">
    <source>
        <dbReference type="SAM" id="SignalP"/>
    </source>
</evidence>
<dbReference type="EMBL" id="FZNR01000004">
    <property type="protein sequence ID" value="SNR69268.1"/>
    <property type="molecule type" value="Genomic_DNA"/>
</dbReference>
<keyword evidence="1" id="KW-1133">Transmembrane helix</keyword>
<evidence type="ECO:0000313" key="3">
    <source>
        <dbReference type="EMBL" id="SNR69268.1"/>
    </source>
</evidence>
<dbReference type="RefSeq" id="WP_089293626.1">
    <property type="nucleotide sequence ID" value="NZ_BOMU01000037.1"/>
</dbReference>
<evidence type="ECO:0008006" key="5">
    <source>
        <dbReference type="Google" id="ProtNLM"/>
    </source>
</evidence>